<evidence type="ECO:0000256" key="8">
    <source>
        <dbReference type="ARBA" id="ARBA00023136"/>
    </source>
</evidence>
<evidence type="ECO:0000256" key="9">
    <source>
        <dbReference type="ARBA" id="ARBA00032370"/>
    </source>
</evidence>
<dbReference type="GO" id="GO:0015648">
    <property type="term" value="F:lipid-linked peptidoglycan transporter activity"/>
    <property type="evidence" value="ECO:0007669"/>
    <property type="project" value="TreeGrafter"/>
</dbReference>
<dbReference type="EMBL" id="MHCQ01000031">
    <property type="protein sequence ID" value="OGY24216.1"/>
    <property type="molecule type" value="Genomic_DNA"/>
</dbReference>
<keyword evidence="3" id="KW-0808">Transferase</keyword>
<evidence type="ECO:0000256" key="11">
    <source>
        <dbReference type="ARBA" id="ARBA00038053"/>
    </source>
</evidence>
<feature type="transmembrane region" description="Helical" evidence="16">
    <location>
        <begin position="46"/>
        <end position="67"/>
    </location>
</feature>
<evidence type="ECO:0000256" key="15">
    <source>
        <dbReference type="ARBA" id="ARBA00049902"/>
    </source>
</evidence>
<keyword evidence="6" id="KW-0573">Peptidoglycan synthesis</keyword>
<organism evidence="17 18">
    <name type="scientific">Candidatus Woykebacteria bacterium RBG_13_40_7b</name>
    <dbReference type="NCBI Taxonomy" id="1802594"/>
    <lineage>
        <taxon>Bacteria</taxon>
        <taxon>Candidatus Woykeibacteriota</taxon>
    </lineage>
</organism>
<keyword evidence="4 16" id="KW-0812">Transmembrane</keyword>
<dbReference type="PANTHER" id="PTHR30474:SF2">
    <property type="entry name" value="PEPTIDOGLYCAN GLYCOSYLTRANSFERASE FTSW-RELATED"/>
    <property type="match status" value="1"/>
</dbReference>
<dbReference type="InterPro" id="IPR001182">
    <property type="entry name" value="FtsW/RodA"/>
</dbReference>
<accession>A0A1G1W959</accession>
<feature type="transmembrane region" description="Helical" evidence="16">
    <location>
        <begin position="261"/>
        <end position="286"/>
    </location>
</feature>
<dbReference type="PANTHER" id="PTHR30474">
    <property type="entry name" value="CELL CYCLE PROTEIN"/>
    <property type="match status" value="1"/>
</dbReference>
<dbReference type="GO" id="GO:0051301">
    <property type="term" value="P:cell division"/>
    <property type="evidence" value="ECO:0007669"/>
    <property type="project" value="InterPro"/>
</dbReference>
<comment type="similarity">
    <text evidence="11">Belongs to the SEDS family. FtsW subfamily.</text>
</comment>
<name>A0A1G1W959_9BACT</name>
<evidence type="ECO:0000256" key="10">
    <source>
        <dbReference type="ARBA" id="ARBA00033270"/>
    </source>
</evidence>
<evidence type="ECO:0000256" key="13">
    <source>
        <dbReference type="ARBA" id="ARBA00041418"/>
    </source>
</evidence>
<evidence type="ECO:0000256" key="2">
    <source>
        <dbReference type="ARBA" id="ARBA00022676"/>
    </source>
</evidence>
<protein>
    <recommendedName>
        <fullName evidence="12">Probable peptidoglycan glycosyltransferase FtsW</fullName>
        <ecNumber evidence="14">2.4.99.28</ecNumber>
    </recommendedName>
    <alternativeName>
        <fullName evidence="13">Cell division protein FtsW</fullName>
    </alternativeName>
    <alternativeName>
        <fullName evidence="10">Cell wall polymerase</fullName>
    </alternativeName>
    <alternativeName>
        <fullName evidence="9">Peptidoglycan polymerase</fullName>
    </alternativeName>
</protein>
<dbReference type="GO" id="GO:0032153">
    <property type="term" value="C:cell division site"/>
    <property type="evidence" value="ECO:0007669"/>
    <property type="project" value="TreeGrafter"/>
</dbReference>
<comment type="catalytic activity">
    <reaction evidence="15">
        <text>[GlcNAc-(1-&gt;4)-Mur2Ac(oyl-L-Ala-gamma-D-Glu-L-Lys-D-Ala-D-Ala)](n)-di-trans,octa-cis-undecaprenyl diphosphate + beta-D-GlcNAc-(1-&gt;4)-Mur2Ac(oyl-L-Ala-gamma-D-Glu-L-Lys-D-Ala-D-Ala)-di-trans,octa-cis-undecaprenyl diphosphate = [GlcNAc-(1-&gt;4)-Mur2Ac(oyl-L-Ala-gamma-D-Glu-L-Lys-D-Ala-D-Ala)](n+1)-di-trans,octa-cis-undecaprenyl diphosphate + di-trans,octa-cis-undecaprenyl diphosphate + H(+)</text>
        <dbReference type="Rhea" id="RHEA:23708"/>
        <dbReference type="Rhea" id="RHEA-COMP:9602"/>
        <dbReference type="Rhea" id="RHEA-COMP:9603"/>
        <dbReference type="ChEBI" id="CHEBI:15378"/>
        <dbReference type="ChEBI" id="CHEBI:58405"/>
        <dbReference type="ChEBI" id="CHEBI:60033"/>
        <dbReference type="ChEBI" id="CHEBI:78435"/>
        <dbReference type="EC" id="2.4.99.28"/>
    </reaction>
</comment>
<feature type="transmembrane region" description="Helical" evidence="16">
    <location>
        <begin position="110"/>
        <end position="131"/>
    </location>
</feature>
<sequence>MKAKRFKFHKPDLILTILTIILVLFGLLMVYDASGVVALREFGDKYYFIRLQTIWAALGLILFFVGLSLPYKIWEKLSVPILVVALILLLLTLTPLGVTKFGAQRWLDLGFINISIQPAEAAKLAYIFYLASFLSKKIRLLPFLVVTGLIAAIVLYQRDFGTTTIITLIGLSIYFLAGASIWQFLLLVPALILSGLLLILIEPYRLRRFLTFLNPNLDPLGSAYHIRQILIALGSGGILGVGLGKSVQKFEYLPGVVTDSIFAVIGEELGFLGSGLLISAFLLLIWRGIQVAKGAPDKFGKLLAAGITSWLAIQAFINISAMAAL</sequence>
<evidence type="ECO:0000256" key="14">
    <source>
        <dbReference type="ARBA" id="ARBA00044770"/>
    </source>
</evidence>
<dbReference type="Proteomes" id="UP000177103">
    <property type="component" value="Unassembled WGS sequence"/>
</dbReference>
<dbReference type="GO" id="GO:0009252">
    <property type="term" value="P:peptidoglycan biosynthetic process"/>
    <property type="evidence" value="ECO:0007669"/>
    <property type="project" value="UniProtKB-KW"/>
</dbReference>
<dbReference type="AlphaFoldDB" id="A0A1G1W959"/>
<feature type="transmembrane region" description="Helical" evidence="16">
    <location>
        <begin position="138"/>
        <end position="156"/>
    </location>
</feature>
<keyword evidence="8 16" id="KW-0472">Membrane</keyword>
<feature type="transmembrane region" description="Helical" evidence="16">
    <location>
        <begin position="222"/>
        <end position="241"/>
    </location>
</feature>
<evidence type="ECO:0000256" key="12">
    <source>
        <dbReference type="ARBA" id="ARBA00041185"/>
    </source>
</evidence>
<dbReference type="GO" id="GO:0008955">
    <property type="term" value="F:peptidoglycan glycosyltransferase activity"/>
    <property type="evidence" value="ECO:0007669"/>
    <property type="project" value="UniProtKB-EC"/>
</dbReference>
<evidence type="ECO:0000256" key="7">
    <source>
        <dbReference type="ARBA" id="ARBA00022989"/>
    </source>
</evidence>
<comment type="subcellular location">
    <subcellularLocation>
        <location evidence="1">Membrane</location>
        <topology evidence="1">Multi-pass membrane protein</topology>
    </subcellularLocation>
</comment>
<keyword evidence="2" id="KW-0328">Glycosyltransferase</keyword>
<evidence type="ECO:0000256" key="4">
    <source>
        <dbReference type="ARBA" id="ARBA00022692"/>
    </source>
</evidence>
<dbReference type="Pfam" id="PF01098">
    <property type="entry name" value="FTSW_RODA_SPOVE"/>
    <property type="match status" value="1"/>
</dbReference>
<evidence type="ECO:0000256" key="16">
    <source>
        <dbReference type="SAM" id="Phobius"/>
    </source>
</evidence>
<feature type="transmembrane region" description="Helical" evidence="16">
    <location>
        <begin position="168"/>
        <end position="201"/>
    </location>
</feature>
<feature type="transmembrane region" description="Helical" evidence="16">
    <location>
        <begin position="302"/>
        <end position="324"/>
    </location>
</feature>
<feature type="transmembrane region" description="Helical" evidence="16">
    <location>
        <begin position="12"/>
        <end position="31"/>
    </location>
</feature>
<dbReference type="EC" id="2.4.99.28" evidence="14"/>
<reference evidence="17 18" key="1">
    <citation type="journal article" date="2016" name="Nat. Commun.">
        <title>Thousands of microbial genomes shed light on interconnected biogeochemical processes in an aquifer system.</title>
        <authorList>
            <person name="Anantharaman K."/>
            <person name="Brown C.T."/>
            <person name="Hug L.A."/>
            <person name="Sharon I."/>
            <person name="Castelle C.J."/>
            <person name="Probst A.J."/>
            <person name="Thomas B.C."/>
            <person name="Singh A."/>
            <person name="Wilkins M.J."/>
            <person name="Karaoz U."/>
            <person name="Brodie E.L."/>
            <person name="Williams K.H."/>
            <person name="Hubbard S.S."/>
            <person name="Banfield J.F."/>
        </authorList>
    </citation>
    <scope>NUCLEOTIDE SEQUENCE [LARGE SCALE GENOMIC DNA]</scope>
</reference>
<dbReference type="GO" id="GO:0005886">
    <property type="term" value="C:plasma membrane"/>
    <property type="evidence" value="ECO:0007669"/>
    <property type="project" value="TreeGrafter"/>
</dbReference>
<gene>
    <name evidence="17" type="ORF">A2Y57_03125</name>
</gene>
<evidence type="ECO:0000313" key="18">
    <source>
        <dbReference type="Proteomes" id="UP000177103"/>
    </source>
</evidence>
<evidence type="ECO:0000313" key="17">
    <source>
        <dbReference type="EMBL" id="OGY24216.1"/>
    </source>
</evidence>
<feature type="non-terminal residue" evidence="17">
    <location>
        <position position="325"/>
    </location>
</feature>
<evidence type="ECO:0000256" key="5">
    <source>
        <dbReference type="ARBA" id="ARBA00022960"/>
    </source>
</evidence>
<proteinExistence type="inferred from homology"/>
<keyword evidence="5" id="KW-0133">Cell shape</keyword>
<evidence type="ECO:0000256" key="1">
    <source>
        <dbReference type="ARBA" id="ARBA00004141"/>
    </source>
</evidence>
<evidence type="ECO:0000256" key="6">
    <source>
        <dbReference type="ARBA" id="ARBA00022984"/>
    </source>
</evidence>
<keyword evidence="7 16" id="KW-1133">Transmembrane helix</keyword>
<dbReference type="GO" id="GO:0008360">
    <property type="term" value="P:regulation of cell shape"/>
    <property type="evidence" value="ECO:0007669"/>
    <property type="project" value="UniProtKB-KW"/>
</dbReference>
<feature type="transmembrane region" description="Helical" evidence="16">
    <location>
        <begin position="79"/>
        <end position="98"/>
    </location>
</feature>
<comment type="caution">
    <text evidence="17">The sequence shown here is derived from an EMBL/GenBank/DDBJ whole genome shotgun (WGS) entry which is preliminary data.</text>
</comment>
<evidence type="ECO:0000256" key="3">
    <source>
        <dbReference type="ARBA" id="ARBA00022679"/>
    </source>
</evidence>